<protein>
    <recommendedName>
        <fullName evidence="3">DNA methylase</fullName>
    </recommendedName>
</protein>
<evidence type="ECO:0008006" key="3">
    <source>
        <dbReference type="Google" id="ProtNLM"/>
    </source>
</evidence>
<sequence length="136" mass="15507">MIKHFKPEGIILDPCSGGGVFFNNLEGNKYFCEIEKGVDFFDFELPVRWIISNPPYSIFDEWLTHSLSLADEVCYLIPVNKLLSSYKKLQEVYKWGGIKHIRYYGSGRKIGFPFGFPVGAVHLSKNYKGEVGISFA</sequence>
<evidence type="ECO:0000313" key="1">
    <source>
        <dbReference type="EMBL" id="QNI20508.1"/>
    </source>
</evidence>
<organism evidence="1 2">
    <name type="scientific">Klebsiella phage vB_KleM_KB2</name>
    <dbReference type="NCBI Taxonomy" id="2759197"/>
    <lineage>
        <taxon>Viruses</taxon>
        <taxon>Duplodnaviria</taxon>
        <taxon>Heunggongvirae</taxon>
        <taxon>Uroviricota</taxon>
        <taxon>Caudoviricetes</taxon>
        <taxon>Jameshumphriesvirinae</taxon>
        <taxon>Bimevirus</taxon>
        <taxon>Bimevirus KB2</taxon>
    </lineage>
</organism>
<keyword evidence="2" id="KW-1185">Reference proteome</keyword>
<evidence type="ECO:0000313" key="2">
    <source>
        <dbReference type="Proteomes" id="UP000828521"/>
    </source>
</evidence>
<reference evidence="1" key="1">
    <citation type="submission" date="2020-07" db="EMBL/GenBank/DDBJ databases">
        <title>Genome of Klebsiella pneumoniae phage.</title>
        <authorList>
            <person name="Peng Q."/>
        </authorList>
    </citation>
    <scope>NUCLEOTIDE SEQUENCE</scope>
</reference>
<dbReference type="EMBL" id="MT757392">
    <property type="protein sequence ID" value="QNI20508.1"/>
    <property type="molecule type" value="Genomic_DNA"/>
</dbReference>
<gene>
    <name evidence="1" type="ORF">KB2_gp027</name>
</gene>
<proteinExistence type="predicted"/>
<name>A0AAE7M363_9CAUD</name>
<dbReference type="Proteomes" id="UP000828521">
    <property type="component" value="Segment"/>
</dbReference>
<accession>A0AAE7M363</accession>